<sequence length="65" mass="7321">KNLSHQTCHRISPAIIPPTPTSRLEQLHYPFLLIDPLQAALMNGRPSVFTSQDYLSDHLWKAASP</sequence>
<dbReference type="InterPro" id="IPR013203">
    <property type="entry name" value="Leader_Arg2_CPA1"/>
</dbReference>
<proteinExistence type="predicted"/>
<dbReference type="AlphaFoldDB" id="H1UWD3"/>
<organism evidence="1 2">
    <name type="scientific">Colletotrichum higginsianum (strain IMI 349063)</name>
    <name type="common">Crucifer anthracnose fungus</name>
    <dbReference type="NCBI Taxonomy" id="759273"/>
    <lineage>
        <taxon>Eukaryota</taxon>
        <taxon>Fungi</taxon>
        <taxon>Dikarya</taxon>
        <taxon>Ascomycota</taxon>
        <taxon>Pezizomycotina</taxon>
        <taxon>Sordariomycetes</taxon>
        <taxon>Hypocreomycetidae</taxon>
        <taxon>Glomerellales</taxon>
        <taxon>Glomerellaceae</taxon>
        <taxon>Colletotrichum</taxon>
        <taxon>Colletotrichum destructivum species complex</taxon>
    </lineage>
</organism>
<protein>
    <submittedName>
        <fullName evidence="1">Uncharacterized protein</fullName>
    </submittedName>
</protein>
<reference evidence="2" key="1">
    <citation type="journal article" date="2012" name="Nat. Genet.">
        <title>Lifestyle transitions in plant pathogenic Colletotrichum fungi deciphered by genome and transcriptome analyses.</title>
        <authorList>
            <person name="O'Connell R.J."/>
            <person name="Thon M.R."/>
            <person name="Hacquard S."/>
            <person name="Amyotte S.G."/>
            <person name="Kleemann J."/>
            <person name="Torres M.F."/>
            <person name="Damm U."/>
            <person name="Buiate E.A."/>
            <person name="Epstein L."/>
            <person name="Alkan N."/>
            <person name="Altmueller J."/>
            <person name="Alvarado-Balderrama L."/>
            <person name="Bauser C.A."/>
            <person name="Becker C."/>
            <person name="Birren B.W."/>
            <person name="Chen Z."/>
            <person name="Choi J."/>
            <person name="Crouch J.A."/>
            <person name="Duvick J.P."/>
            <person name="Farman M.A."/>
            <person name="Gan P."/>
            <person name="Heiman D."/>
            <person name="Henrissat B."/>
            <person name="Howard R.J."/>
            <person name="Kabbage M."/>
            <person name="Koch C."/>
            <person name="Kracher B."/>
            <person name="Kubo Y."/>
            <person name="Law A.D."/>
            <person name="Lebrun M.-H."/>
            <person name="Lee Y.-H."/>
            <person name="Miyara I."/>
            <person name="Moore N."/>
            <person name="Neumann U."/>
            <person name="Nordstroem K."/>
            <person name="Panaccione D.G."/>
            <person name="Panstruga R."/>
            <person name="Place M."/>
            <person name="Proctor R.H."/>
            <person name="Prusky D."/>
            <person name="Rech G."/>
            <person name="Reinhardt R."/>
            <person name="Rollins J.A."/>
            <person name="Rounsley S."/>
            <person name="Schardl C.L."/>
            <person name="Schwartz D.C."/>
            <person name="Shenoy N."/>
            <person name="Shirasu K."/>
            <person name="Sikhakolli U.R."/>
            <person name="Stueber K."/>
            <person name="Sukno S.A."/>
            <person name="Sweigard J.A."/>
            <person name="Takano Y."/>
            <person name="Takahara H."/>
            <person name="Trail F."/>
            <person name="van der Does H.C."/>
            <person name="Voll L.M."/>
            <person name="Will I."/>
            <person name="Young S."/>
            <person name="Zeng Q."/>
            <person name="Zhang J."/>
            <person name="Zhou S."/>
            <person name="Dickman M.B."/>
            <person name="Schulze-Lefert P."/>
            <person name="Ver Loren van Themaat E."/>
            <person name="Ma L.-J."/>
            <person name="Vaillancourt L.J."/>
        </authorList>
    </citation>
    <scope>NUCLEOTIDE SEQUENCE [LARGE SCALE GENOMIC DNA]</scope>
    <source>
        <strain evidence="2">IMI 349063</strain>
    </source>
</reference>
<dbReference type="Proteomes" id="UP000007174">
    <property type="component" value="Unassembled WGS sequence"/>
</dbReference>
<feature type="non-terminal residue" evidence="1">
    <location>
        <position position="1"/>
    </location>
</feature>
<gene>
    <name evidence="1" type="ORF">CH063_04700</name>
</gene>
<evidence type="ECO:0000313" key="1">
    <source>
        <dbReference type="EMBL" id="CCF32284.1"/>
    </source>
</evidence>
<dbReference type="EMBL" id="CACQ02000378">
    <property type="protein sequence ID" value="CCF32284.1"/>
    <property type="molecule type" value="Genomic_DNA"/>
</dbReference>
<dbReference type="Pfam" id="PF08252">
    <property type="entry name" value="Leader_CPA1"/>
    <property type="match status" value="1"/>
</dbReference>
<accession>H1UWD3</accession>
<dbReference type="HOGENOM" id="CLU_2855807_0_0_1"/>
<evidence type="ECO:0000313" key="2">
    <source>
        <dbReference type="Proteomes" id="UP000007174"/>
    </source>
</evidence>
<name>H1UWD3_COLHI</name>